<evidence type="ECO:0000313" key="4">
    <source>
        <dbReference type="EMBL" id="RWU83846.1"/>
    </source>
</evidence>
<keyword evidence="5" id="KW-1185">Reference proteome</keyword>
<dbReference type="OrthoDB" id="9798761at2"/>
<feature type="region of interest" description="Disordered" evidence="1">
    <location>
        <begin position="660"/>
        <end position="685"/>
    </location>
</feature>
<dbReference type="Proteomes" id="UP000288711">
    <property type="component" value="Unassembled WGS sequence"/>
</dbReference>
<reference evidence="4 5" key="1">
    <citation type="journal article" date="2009" name="Int. J. Syst. Evol. Microbiol.">
        <title>Janibacter hoylei sp. nov., Bacillus isronensis sp. nov. and Bacillus aryabhattai sp. nov., isolated from cryotubes used for collecting air from the upper atmosphere.</title>
        <authorList>
            <person name="Shivaji S."/>
            <person name="Chaturvedi P."/>
            <person name="Begum Z."/>
            <person name="Pindi P.K."/>
            <person name="Manorama R."/>
            <person name="Padmanaban D.A."/>
            <person name="Shouche Y.S."/>
            <person name="Pawar S."/>
            <person name="Vaishampayan P."/>
            <person name="Dutt C.B."/>
            <person name="Datta G.N."/>
            <person name="Manchanda R.K."/>
            <person name="Rao U.R."/>
            <person name="Bhargava P.M."/>
            <person name="Narlikar J.V."/>
        </authorList>
    </citation>
    <scope>NUCLEOTIDE SEQUENCE [LARGE SCALE GENOMIC DNA]</scope>
    <source>
        <strain evidence="4 5">PVAS-1</strain>
    </source>
</reference>
<sequence>MKPAWSHSASPPMPRSLARWRAKPKIGFTDMPQEHESLKKALDDKTFVIADYQRPYAWTDKQLGDLWGDLDLLGDGEHFAGTLVLRETGHKKTTSAGETLKEYEVVDGQQRLTTVTILMTRLAKALDQIQGVTDEGLADGVLEAKRQIGALVRIQLLGTQEPRLQLGTDLRGFWRDHIIEDLPAPSDPIASARRLLRAATFFDQRLVELVEGAAPEVAAGRLLDLRRRLTSGLQLLVYPIKSTAEVGVIFETLNDRGILLTDLEKIKNYLLYLASQLDDVRRTKLADLINERWSGVFKNLAGLPSDSEDRLLRSHWLATQEPNIRLWERSESIKKKFPRTHYVHGSQRLRDDDAGDRTDPEAMRQRLFDDVSDYVDQLWQCSAFLRDLEGTSTAFASSTADPADIARVSRNSQALVRSGVVAQFLPLLFATRLASPGNAAGYADVLVACETFAARVFAICARRSGAGRQALAGLAHQVFKGSTSIGDAVTRVGSLTWEYAPDSLVRNNLTVETNWYVRSSHKYVLYEYELSKGKTVAVLKPFETFTKNFEKTTEHILPRNPKDIDKASPTYAGSWRDIFSDDERKSHTHSLGNLILTMDNSSYSNKEYVEKRGKTGQTQPPCYFTAALASEREVAEKWPSWTAKAIEERLAALTTWAVSERWPATGPSTSEPTVDDPADDADQAP</sequence>
<dbReference type="InterPro" id="IPR011089">
    <property type="entry name" value="GmrSD_C"/>
</dbReference>
<dbReference type="Pfam" id="PF07510">
    <property type="entry name" value="GmrSD_C"/>
    <property type="match status" value="1"/>
</dbReference>
<dbReference type="PANTHER" id="PTHR35149:SF1">
    <property type="entry name" value="DUF5655 DOMAIN-CONTAINING PROTEIN"/>
    <property type="match status" value="1"/>
</dbReference>
<feature type="domain" description="GmrSD restriction endonucleases C-terminal" evidence="3">
    <location>
        <begin position="505"/>
        <end position="656"/>
    </location>
</feature>
<dbReference type="InterPro" id="IPR004919">
    <property type="entry name" value="GmrSD_N"/>
</dbReference>
<dbReference type="AlphaFoldDB" id="A0A444B651"/>
<gene>
    <name evidence="4" type="ORF">CWN80_09005</name>
</gene>
<evidence type="ECO:0000259" key="3">
    <source>
        <dbReference type="Pfam" id="PF07510"/>
    </source>
</evidence>
<feature type="compositionally biased region" description="Acidic residues" evidence="1">
    <location>
        <begin position="673"/>
        <end position="685"/>
    </location>
</feature>
<evidence type="ECO:0000313" key="5">
    <source>
        <dbReference type="Proteomes" id="UP000288711"/>
    </source>
</evidence>
<dbReference type="PANTHER" id="PTHR35149">
    <property type="entry name" value="SLL5132 PROTEIN"/>
    <property type="match status" value="1"/>
</dbReference>
<protein>
    <submittedName>
        <fullName evidence="4">DUF262 domain-containing protein</fullName>
    </submittedName>
</protein>
<dbReference type="Pfam" id="PF03235">
    <property type="entry name" value="GmrSD_N"/>
    <property type="match status" value="1"/>
</dbReference>
<evidence type="ECO:0000256" key="1">
    <source>
        <dbReference type="SAM" id="MobiDB-lite"/>
    </source>
</evidence>
<comment type="caution">
    <text evidence="4">The sequence shown here is derived from an EMBL/GenBank/DDBJ whole genome shotgun (WGS) entry which is preliminary data.</text>
</comment>
<organism evidence="4 5">
    <name type="scientific">Janibacter hoylei PVAS-1</name>
    <dbReference type="NCBI Taxonomy" id="1210046"/>
    <lineage>
        <taxon>Bacteria</taxon>
        <taxon>Bacillati</taxon>
        <taxon>Actinomycetota</taxon>
        <taxon>Actinomycetes</taxon>
        <taxon>Micrococcales</taxon>
        <taxon>Intrasporangiaceae</taxon>
        <taxon>Janibacter</taxon>
    </lineage>
</organism>
<feature type="domain" description="GmrSD restriction endonucleases N-terminal" evidence="2">
    <location>
        <begin position="39"/>
        <end position="271"/>
    </location>
</feature>
<evidence type="ECO:0000259" key="2">
    <source>
        <dbReference type="Pfam" id="PF03235"/>
    </source>
</evidence>
<accession>A0A444B651</accession>
<proteinExistence type="predicted"/>
<dbReference type="EMBL" id="PIPF01000007">
    <property type="protein sequence ID" value="RWU83846.1"/>
    <property type="molecule type" value="Genomic_DNA"/>
</dbReference>
<name>A0A444B651_9MICO</name>